<dbReference type="EMBL" id="CP029159">
    <property type="protein sequence ID" value="QKM70340.1"/>
    <property type="molecule type" value="Genomic_DNA"/>
</dbReference>
<reference evidence="2 3" key="1">
    <citation type="journal article" date="2012" name="J. Bacteriol.">
        <title>Draft genome of Streptomyces tsukubaensis NRRL 18488, the producer of the clinically important immunosuppressant tacrolimus (FK506).</title>
        <authorList>
            <person name="Barreiro C."/>
            <person name="Prieto C."/>
            <person name="Sola-Landa A."/>
            <person name="Solera E."/>
            <person name="Martinez-Castro M."/>
            <person name="Perez-Redondo R."/>
            <person name="Garcia-Estrada C."/>
            <person name="Aparicio J.F."/>
            <person name="Fernandez-Martinez L.T."/>
            <person name="Santos-Aberturas J."/>
            <person name="Salehi-Najafabadi Z."/>
            <person name="Rodriguez-Garcia A."/>
            <person name="Tauch A."/>
            <person name="Martin J.F."/>
        </authorList>
    </citation>
    <scope>NUCLEOTIDE SEQUENCE [LARGE SCALE GENOMIC DNA]</scope>
    <source>
        <strain evidence="3">DSM 42081 / NBRC 108919 / NRRL 18488 / 9993</strain>
    </source>
</reference>
<keyword evidence="2" id="KW-0503">Monooxygenase</keyword>
<dbReference type="InterPro" id="IPR011008">
    <property type="entry name" value="Dimeric_a/b-barrel"/>
</dbReference>
<keyword evidence="3" id="KW-1185">Reference proteome</keyword>
<keyword evidence="2" id="KW-0560">Oxidoreductase</keyword>
<feature type="compositionally biased region" description="Low complexity" evidence="1">
    <location>
        <begin position="9"/>
        <end position="24"/>
    </location>
</feature>
<dbReference type="AlphaFoldDB" id="I2MWF0"/>
<name>I2MWF0_STRT9</name>
<feature type="region of interest" description="Disordered" evidence="1">
    <location>
        <begin position="1"/>
        <end position="35"/>
    </location>
</feature>
<dbReference type="SUPFAM" id="SSF54909">
    <property type="entry name" value="Dimeric alpha+beta barrel"/>
    <property type="match status" value="2"/>
</dbReference>
<sequence>MAEQRRTTARTTTRPAAPKAVTVPHARPDPGRDGVGAVKISTWDVGTPERQRAALAAVETAWTSRAWPAVGLLSYTVHIGEDGRTLLHYSQWTDEEAYERFCADYRDERNAEIDAAVPGIERVALYTYDLYRGGLSDPADSRIPGAVVAVEAEFDGPDRERAEAWVDGVLAALASDPGIRGGAAVADRPHSGGISGWFHLTADGSRMLNYAEWESAEAHAAALAGPGEGIGSDTEEWRKVHAFPGVRSGQVRRFTPGVSLRPGG</sequence>
<dbReference type="GO" id="GO:0004497">
    <property type="term" value="F:monooxygenase activity"/>
    <property type="evidence" value="ECO:0007669"/>
    <property type="project" value="UniProtKB-KW"/>
</dbReference>
<dbReference type="Gene3D" id="3.30.70.100">
    <property type="match status" value="2"/>
</dbReference>
<proteinExistence type="predicted"/>
<accession>I2MWF0</accession>
<evidence type="ECO:0000256" key="1">
    <source>
        <dbReference type="SAM" id="MobiDB-lite"/>
    </source>
</evidence>
<evidence type="ECO:0000313" key="3">
    <source>
        <dbReference type="Proteomes" id="UP000005940"/>
    </source>
</evidence>
<dbReference type="Proteomes" id="UP000005940">
    <property type="component" value="Chromosome"/>
</dbReference>
<evidence type="ECO:0000313" key="2">
    <source>
        <dbReference type="EMBL" id="QKM70340.1"/>
    </source>
</evidence>
<organism evidence="2 3">
    <name type="scientific">Streptomyces tsukubensis (strain DSM 42081 / NBRC 108919 / NRRL 18488 / 9993)</name>
    <dbReference type="NCBI Taxonomy" id="1114943"/>
    <lineage>
        <taxon>Bacteria</taxon>
        <taxon>Bacillati</taxon>
        <taxon>Actinomycetota</taxon>
        <taxon>Actinomycetes</taxon>
        <taxon>Kitasatosporales</taxon>
        <taxon>Streptomycetaceae</taxon>
        <taxon>Streptomyces</taxon>
    </lineage>
</organism>
<dbReference type="RefSeq" id="WP_006349961.1">
    <property type="nucleotide sequence ID" value="NZ_CP029159.1"/>
</dbReference>
<gene>
    <name evidence="2" type="ORF">STSU_027625</name>
</gene>
<protein>
    <submittedName>
        <fullName evidence="2">Antibiotic biosynthesis monooxygenase</fullName>
    </submittedName>
</protein>